<dbReference type="AlphaFoldDB" id="A0A3B4B1V3"/>
<name>A0A3B4B1V3_9GOBI</name>
<dbReference type="InterPro" id="IPR013320">
    <property type="entry name" value="ConA-like_dom_sf"/>
</dbReference>
<dbReference type="GO" id="GO:0030246">
    <property type="term" value="F:carbohydrate binding"/>
    <property type="evidence" value="ECO:0007669"/>
    <property type="project" value="UniProtKB-UniRule"/>
</dbReference>
<dbReference type="SUPFAM" id="SSF49899">
    <property type="entry name" value="Concanavalin A-like lectins/glucanases"/>
    <property type="match status" value="1"/>
</dbReference>
<dbReference type="InterPro" id="IPR044156">
    <property type="entry name" value="Galectin-like"/>
</dbReference>
<evidence type="ECO:0000313" key="5">
    <source>
        <dbReference type="Ensembl" id="ENSPMGP00000023547.1"/>
    </source>
</evidence>
<evidence type="ECO:0000313" key="6">
    <source>
        <dbReference type="Proteomes" id="UP000261520"/>
    </source>
</evidence>
<dbReference type="Pfam" id="PF00337">
    <property type="entry name" value="Gal-bind_lectin"/>
    <property type="match status" value="1"/>
</dbReference>
<dbReference type="SMART" id="SM00276">
    <property type="entry name" value="GLECT"/>
    <property type="match status" value="1"/>
</dbReference>
<protein>
    <recommendedName>
        <fullName evidence="3">Galectin</fullName>
    </recommendedName>
</protein>
<dbReference type="CDD" id="cd00070">
    <property type="entry name" value="GLECT"/>
    <property type="match status" value="1"/>
</dbReference>
<organism evidence="5 6">
    <name type="scientific">Periophthalmus magnuspinnatus</name>
    <dbReference type="NCBI Taxonomy" id="409849"/>
    <lineage>
        <taxon>Eukaryota</taxon>
        <taxon>Metazoa</taxon>
        <taxon>Chordata</taxon>
        <taxon>Craniata</taxon>
        <taxon>Vertebrata</taxon>
        <taxon>Euteleostomi</taxon>
        <taxon>Actinopterygii</taxon>
        <taxon>Neopterygii</taxon>
        <taxon>Teleostei</taxon>
        <taxon>Neoteleostei</taxon>
        <taxon>Acanthomorphata</taxon>
        <taxon>Gobiaria</taxon>
        <taxon>Gobiiformes</taxon>
        <taxon>Gobioidei</taxon>
        <taxon>Gobiidae</taxon>
        <taxon>Oxudercinae</taxon>
        <taxon>Periophthalmus</taxon>
    </lineage>
</organism>
<dbReference type="PROSITE" id="PS51304">
    <property type="entry name" value="GALECTIN"/>
    <property type="match status" value="1"/>
</dbReference>
<feature type="domain" description="Galectin" evidence="4">
    <location>
        <begin position="39"/>
        <end position="172"/>
    </location>
</feature>
<comment type="function">
    <text evidence="1">Does not bind lactose, and may not bind carbohydrates.</text>
</comment>
<keyword evidence="6" id="KW-1185">Reference proteome</keyword>
<evidence type="ECO:0000256" key="2">
    <source>
        <dbReference type="ARBA" id="ARBA00022734"/>
    </source>
</evidence>
<evidence type="ECO:0000256" key="3">
    <source>
        <dbReference type="RuleBase" id="RU102079"/>
    </source>
</evidence>
<reference evidence="5" key="2">
    <citation type="submission" date="2025-09" db="UniProtKB">
        <authorList>
            <consortium name="Ensembl"/>
        </authorList>
    </citation>
    <scope>IDENTIFICATION</scope>
</reference>
<evidence type="ECO:0000256" key="1">
    <source>
        <dbReference type="ARBA" id="ARBA00003397"/>
    </source>
</evidence>
<dbReference type="STRING" id="409849.ENSPMGP00000023547"/>
<dbReference type="Proteomes" id="UP000261520">
    <property type="component" value="Unplaced"/>
</dbReference>
<dbReference type="InterPro" id="IPR001079">
    <property type="entry name" value="Galectin_CRD"/>
</dbReference>
<dbReference type="PANTHER" id="PTHR11346">
    <property type="entry name" value="GALECTIN"/>
    <property type="match status" value="1"/>
</dbReference>
<proteinExistence type="predicted"/>
<keyword evidence="2 3" id="KW-0430">Lectin</keyword>
<dbReference type="SMART" id="SM00908">
    <property type="entry name" value="Gal-bind_lectin"/>
    <property type="match status" value="1"/>
</dbReference>
<dbReference type="Gene3D" id="2.60.120.200">
    <property type="match status" value="1"/>
</dbReference>
<reference evidence="5" key="1">
    <citation type="submission" date="2025-08" db="UniProtKB">
        <authorList>
            <consortium name="Ensembl"/>
        </authorList>
    </citation>
    <scope>IDENTIFICATION</scope>
</reference>
<dbReference type="Ensembl" id="ENSPMGT00000025087.1">
    <property type="protein sequence ID" value="ENSPMGP00000023547.1"/>
    <property type="gene ID" value="ENSPMGG00000019035.1"/>
</dbReference>
<accession>A0A3B4B1V3</accession>
<dbReference type="PANTHER" id="PTHR11346:SF98">
    <property type="entry name" value="GALECTIN-RELATED PROTEIN"/>
    <property type="match status" value="1"/>
</dbReference>
<sequence length="172" mass="19453">NNMNVEEKKVLIKRVLHLQREAGDSGLMPVSVLFQSVPFRGHISGGLRPGKRLQLVGMIDPKPDRFYVALTCGIGSERPPEDVAIELCVRFKDRQVQRRACVGGVWGSSQSDAPFFPFIRGQPFRLEIHCEQSRLRFFVDGEKLFDFSHKITCLNQIDTLWVRGSVALTKLA</sequence>
<evidence type="ECO:0000259" key="4">
    <source>
        <dbReference type="PROSITE" id="PS51304"/>
    </source>
</evidence>